<proteinExistence type="predicted"/>
<gene>
    <name evidence="1" type="ORF">Sango_2912100</name>
</gene>
<dbReference type="Proteomes" id="UP001289374">
    <property type="component" value="Unassembled WGS sequence"/>
</dbReference>
<name>A0AAE1T5W2_9LAMI</name>
<evidence type="ECO:0000313" key="2">
    <source>
        <dbReference type="Proteomes" id="UP001289374"/>
    </source>
</evidence>
<reference evidence="1" key="2">
    <citation type="journal article" date="2024" name="Plant">
        <title>Genomic evolution and insights into agronomic trait innovations of Sesamum species.</title>
        <authorList>
            <person name="Miao H."/>
            <person name="Wang L."/>
            <person name="Qu L."/>
            <person name="Liu H."/>
            <person name="Sun Y."/>
            <person name="Le M."/>
            <person name="Wang Q."/>
            <person name="Wei S."/>
            <person name="Zheng Y."/>
            <person name="Lin W."/>
            <person name="Duan Y."/>
            <person name="Cao H."/>
            <person name="Xiong S."/>
            <person name="Wang X."/>
            <person name="Wei L."/>
            <person name="Li C."/>
            <person name="Ma Q."/>
            <person name="Ju M."/>
            <person name="Zhao R."/>
            <person name="Li G."/>
            <person name="Mu C."/>
            <person name="Tian Q."/>
            <person name="Mei H."/>
            <person name="Zhang T."/>
            <person name="Gao T."/>
            <person name="Zhang H."/>
        </authorList>
    </citation>
    <scope>NUCLEOTIDE SEQUENCE</scope>
    <source>
        <strain evidence="1">K16</strain>
    </source>
</reference>
<protein>
    <submittedName>
        <fullName evidence="1">Uncharacterized protein</fullName>
    </submittedName>
</protein>
<dbReference type="Gene3D" id="2.40.70.10">
    <property type="entry name" value="Acid Proteases"/>
    <property type="match status" value="1"/>
</dbReference>
<sequence>MSGASADRAPTEHALARPATHTWSSALLASDRPAGAATAMLSSAKFLKEVFSNKIKWEGGDMVKLNEECSAILQCKLPPKLKDPRSFSIPCTIGNINFDKALCDLDMEEDKHMPLILGKPFLAISRALIDVQNGQFTFRVNDEHVVFNMFKPMKYLCKNEHDIFTIDSINASRIDNVHLVKCEDPKEDCIENSNGDNLLDMKEEHGDVPSFVDTG</sequence>
<organism evidence="1 2">
    <name type="scientific">Sesamum angolense</name>
    <dbReference type="NCBI Taxonomy" id="2727404"/>
    <lineage>
        <taxon>Eukaryota</taxon>
        <taxon>Viridiplantae</taxon>
        <taxon>Streptophyta</taxon>
        <taxon>Embryophyta</taxon>
        <taxon>Tracheophyta</taxon>
        <taxon>Spermatophyta</taxon>
        <taxon>Magnoliopsida</taxon>
        <taxon>eudicotyledons</taxon>
        <taxon>Gunneridae</taxon>
        <taxon>Pentapetalae</taxon>
        <taxon>asterids</taxon>
        <taxon>lamiids</taxon>
        <taxon>Lamiales</taxon>
        <taxon>Pedaliaceae</taxon>
        <taxon>Sesamum</taxon>
    </lineage>
</organism>
<dbReference type="AlphaFoldDB" id="A0AAE1T5W2"/>
<comment type="caution">
    <text evidence="1">The sequence shown here is derived from an EMBL/GenBank/DDBJ whole genome shotgun (WGS) entry which is preliminary data.</text>
</comment>
<dbReference type="EMBL" id="JACGWL010000768">
    <property type="protein sequence ID" value="KAK4382025.1"/>
    <property type="molecule type" value="Genomic_DNA"/>
</dbReference>
<accession>A0AAE1T5W2</accession>
<evidence type="ECO:0000313" key="1">
    <source>
        <dbReference type="EMBL" id="KAK4382025.1"/>
    </source>
</evidence>
<keyword evidence="2" id="KW-1185">Reference proteome</keyword>
<dbReference type="PANTHER" id="PTHR33067">
    <property type="entry name" value="RNA-DIRECTED DNA POLYMERASE-RELATED"/>
    <property type="match status" value="1"/>
</dbReference>
<dbReference type="InterPro" id="IPR021109">
    <property type="entry name" value="Peptidase_aspartic_dom_sf"/>
</dbReference>
<dbReference type="PANTHER" id="PTHR33067:SF9">
    <property type="entry name" value="RNA-DIRECTED DNA POLYMERASE"/>
    <property type="match status" value="1"/>
</dbReference>
<reference evidence="1" key="1">
    <citation type="submission" date="2020-06" db="EMBL/GenBank/DDBJ databases">
        <authorList>
            <person name="Li T."/>
            <person name="Hu X."/>
            <person name="Zhang T."/>
            <person name="Song X."/>
            <person name="Zhang H."/>
            <person name="Dai N."/>
            <person name="Sheng W."/>
            <person name="Hou X."/>
            <person name="Wei L."/>
        </authorList>
    </citation>
    <scope>NUCLEOTIDE SEQUENCE</scope>
    <source>
        <strain evidence="1">K16</strain>
        <tissue evidence="1">Leaf</tissue>
    </source>
</reference>